<feature type="domain" description="Laminin N-terminal" evidence="16">
    <location>
        <begin position="1"/>
        <end position="229"/>
    </location>
</feature>
<evidence type="ECO:0000313" key="17">
    <source>
        <dbReference type="EMBL" id="TSM52328.1"/>
    </source>
</evidence>
<dbReference type="InterPro" id="IPR050440">
    <property type="entry name" value="Laminin/Netrin_ECM"/>
</dbReference>
<dbReference type="SUPFAM" id="SSF57196">
    <property type="entry name" value="EGF/Laminin"/>
    <property type="match status" value="8"/>
</dbReference>
<dbReference type="PANTHER" id="PTHR10574:SF279">
    <property type="entry name" value="LAMININ SUBUNIT BETA 4"/>
    <property type="match status" value="1"/>
</dbReference>
<dbReference type="Pfam" id="PF00055">
    <property type="entry name" value="Laminin_N"/>
    <property type="match status" value="1"/>
</dbReference>
<feature type="disulfide bond" evidence="12">
    <location>
        <begin position="810"/>
        <end position="827"/>
    </location>
</feature>
<feature type="domain" description="Laminin EGF-like" evidence="14">
    <location>
        <begin position="297"/>
        <end position="359"/>
    </location>
</feature>
<evidence type="ECO:0000256" key="10">
    <source>
        <dbReference type="ARBA" id="ARBA00023180"/>
    </source>
</evidence>
<dbReference type="FunFam" id="2.170.300.10:FF:000001">
    <property type="entry name" value="Laminin subunit beta-1"/>
    <property type="match status" value="1"/>
</dbReference>
<dbReference type="Pfam" id="PF21199">
    <property type="entry name" value="LAMININ_IV_B"/>
    <property type="match status" value="1"/>
</dbReference>
<keyword evidence="3" id="KW-0272">Extracellular matrix</keyword>
<dbReference type="GO" id="GO:0009887">
    <property type="term" value="P:animal organ morphogenesis"/>
    <property type="evidence" value="ECO:0007669"/>
    <property type="project" value="TreeGrafter"/>
</dbReference>
<dbReference type="Pfam" id="PF23219">
    <property type="entry name" value="LAMB1"/>
    <property type="match status" value="1"/>
</dbReference>
<feature type="disulfide bond" evidence="12">
    <location>
        <begin position="873"/>
        <end position="882"/>
    </location>
</feature>
<feature type="disulfide bond" evidence="12">
    <location>
        <begin position="446"/>
        <end position="460"/>
    </location>
</feature>
<dbReference type="InterPro" id="IPR013015">
    <property type="entry name" value="Laminin_IV_B"/>
</dbReference>
<feature type="domain" description="Laminin EGF-like" evidence="14">
    <location>
        <begin position="412"/>
        <end position="462"/>
    </location>
</feature>
<feature type="domain" description="Laminin EGF-like" evidence="14">
    <location>
        <begin position="808"/>
        <end position="853"/>
    </location>
</feature>
<feature type="domain" description="Laminin EGF-like" evidence="14">
    <location>
        <begin position="760"/>
        <end position="807"/>
    </location>
</feature>
<feature type="coiled-coil region" evidence="13">
    <location>
        <begin position="1163"/>
        <end position="1282"/>
    </location>
</feature>
<keyword evidence="9 12" id="KW-1015">Disulfide bond</keyword>
<evidence type="ECO:0000256" key="2">
    <source>
        <dbReference type="ARBA" id="ARBA00022525"/>
    </source>
</evidence>
<evidence type="ECO:0000256" key="13">
    <source>
        <dbReference type="SAM" id="Coils"/>
    </source>
</evidence>
<dbReference type="SMART" id="SM00136">
    <property type="entry name" value="LamNT"/>
    <property type="match status" value="1"/>
</dbReference>
<feature type="coiled-coil region" evidence="13">
    <location>
        <begin position="984"/>
        <end position="1018"/>
    </location>
</feature>
<evidence type="ECO:0000256" key="3">
    <source>
        <dbReference type="ARBA" id="ARBA00022530"/>
    </source>
</evidence>
<dbReference type="InterPro" id="IPR056558">
    <property type="entry name" value="LAMB1-4_helical"/>
</dbReference>
<dbReference type="Pfam" id="PF24973">
    <property type="entry name" value="EGF_LMN_ATRN"/>
    <property type="match status" value="2"/>
</dbReference>
<dbReference type="PROSITE" id="PS01248">
    <property type="entry name" value="EGF_LAM_1"/>
    <property type="match status" value="2"/>
</dbReference>
<evidence type="ECO:0000313" key="18">
    <source>
        <dbReference type="Proteomes" id="UP000319801"/>
    </source>
</evidence>
<evidence type="ECO:0000256" key="6">
    <source>
        <dbReference type="ARBA" id="ARBA00022869"/>
    </source>
</evidence>
<evidence type="ECO:0000256" key="1">
    <source>
        <dbReference type="ARBA" id="ARBA00004302"/>
    </source>
</evidence>
<feature type="disulfide bond" evidence="12">
    <location>
        <begin position="885"/>
        <end position="899"/>
    </location>
</feature>
<dbReference type="Gene3D" id="2.60.120.260">
    <property type="entry name" value="Galactose-binding domain-like"/>
    <property type="match status" value="1"/>
</dbReference>
<feature type="disulfide bond" evidence="12">
    <location>
        <begin position="382"/>
        <end position="391"/>
    </location>
</feature>
<keyword evidence="18" id="KW-1185">Reference proteome</keyword>
<organism evidence="17 18">
    <name type="scientific">Bagarius yarrelli</name>
    <name type="common">Goonch</name>
    <name type="synonym">Bagrus yarrelli</name>
    <dbReference type="NCBI Taxonomy" id="175774"/>
    <lineage>
        <taxon>Eukaryota</taxon>
        <taxon>Metazoa</taxon>
        <taxon>Chordata</taxon>
        <taxon>Craniata</taxon>
        <taxon>Vertebrata</taxon>
        <taxon>Euteleostomi</taxon>
        <taxon>Actinopterygii</taxon>
        <taxon>Neopterygii</taxon>
        <taxon>Teleostei</taxon>
        <taxon>Ostariophysi</taxon>
        <taxon>Siluriformes</taxon>
        <taxon>Sisoridae</taxon>
        <taxon>Sisorinae</taxon>
        <taxon>Bagarius</taxon>
    </lineage>
</organism>
<feature type="disulfide bond" evidence="12">
    <location>
        <begin position="327"/>
        <end position="336"/>
    </location>
</feature>
<evidence type="ECO:0000256" key="4">
    <source>
        <dbReference type="ARBA" id="ARBA00022729"/>
    </source>
</evidence>
<evidence type="ECO:0000256" key="7">
    <source>
        <dbReference type="ARBA" id="ARBA00022889"/>
    </source>
</evidence>
<evidence type="ECO:0000259" key="16">
    <source>
        <dbReference type="PROSITE" id="PS51117"/>
    </source>
</evidence>
<feature type="disulfide bond" evidence="12">
    <location>
        <begin position="762"/>
        <end position="779"/>
    </location>
</feature>
<dbReference type="PROSITE" id="PS50027">
    <property type="entry name" value="EGF_LAM_2"/>
    <property type="match status" value="6"/>
</dbReference>
<dbReference type="OrthoDB" id="5985440at2759"/>
<evidence type="ECO:0000256" key="8">
    <source>
        <dbReference type="ARBA" id="ARBA00023054"/>
    </source>
</evidence>
<sequence length="1298" mass="145831">MVGRAAQLSATSTCGLNGPQNYCILGYLEDEQKCFTCDSRRPYNRYNNRNSHQIENIITTFEPERKMKWWQSENGVHRVSIQLDLETMFQFSHLVMTFKSFRPAAMLVERSKDFGQTWKVLRYFSADCATDFPTISAGPAETIDDLICESRYSGAEPSTDGEVVLKALDPNFHIENPFDPPIQELITMTNLRVNFTRLLTLGDDLLLRKRRNPQEKYYYALYEMVVRGSCFCNGHASQCMPVYNTRGDIFNEPGMVHGRCVCQHNTMGNNCEKCQEFYNDAPWRPAGSTDPYVCKMCNCNGHSEQCHFDLQRYISTGQVSGGVCDDCRNNRVGAQCELCKPHYYKDPRRSLNDPHACIPCDCDPAGSVNGGLCDPVNGQCSCKQNVEGERCDRCKVGFYRLSQEDPSGCQRCMCNFLGTVSTSPCDQNTGQCICEHFAHGPECDQCVPGYWGLGNTIYGCQPCDCDIGGAFTTLCASENGQCQCRANMAGPRCSEPALGYFLAPLDFYLYEAEKAVPLDTKCASDLVGPTTFPRPPLYSTASRPIHYCPPGTISREPTPQPYYEPEPILPKPYNPYDSDPSTYENSWPPVAYQTFPPAVTLPSCVNYFRSRGYDVEFRDGRFVVVKRQSRRKRRQGQITIPLQPGYPHQVILRPHIQDEPKTWTGPGVVRVQDGAGLRFIVTNIPLTLNYHLVVRYESQMGLIPKMESLPNFCSDASLAQYQQYRCVELVAQAGEDTLPEVCEKLVASMSAYIHNGAIPCKCNSEGSFSSSCSKFRGQCDCKPNVVGRCCDTCAPLTYGFGQNGCSPCNCEPSGSKAEFCDHKSGQCQCHNGITGRRCDSCLPGYFGFPNCRPCQCNGLSDLCDQITGICLKCRGHTTGAQCERCVEGYFGDPVGKETCRPCLCPDVKGSGRFFAHSCNKDRNSLTLTCKCKTGHQACDCDMEGSIHPGCDPDTDMLEQIRGVHMKFLKDEERVKRARNTIDTIKDIKNMNKDVKSKAQNMIDKIIKSKRQFEKAKNDTKKLIESVREYLRAETMEPQDIDKVASAVMAINLPSSPDEIKKMIQDIQKMMGNLTHITEDLKDLTDQATLANDLKNKAYEILNRTKDTDVSDIEKTLKDTARLHDKIKKKLNETEDNKNVSNELLDRGSTKLKNVEKNLNTPRTKKLQEEIEALKNKTEMNRAQALEAKTTANAALSNAKDAKKDVIEVEEQFKKLKNNSQDLNNPVTEHLKDITKEAKNMANDVEKKMKQIEELEKRIQIAVQDKINKMRELEDLLAEAMSLQEHIAEKVVNYIQCGT</sequence>
<dbReference type="InterPro" id="IPR002049">
    <property type="entry name" value="LE_dom"/>
</dbReference>
<dbReference type="InterPro" id="IPR056863">
    <property type="entry name" value="LMN_ATRN_NET-like_EGF"/>
</dbReference>
<dbReference type="SMART" id="SM00180">
    <property type="entry name" value="EGF_Lam"/>
    <property type="match status" value="8"/>
</dbReference>
<dbReference type="FunFam" id="2.10.25.10:FF:000011">
    <property type="entry name" value="Cadherin EGF LAG seven-pass G-type receptor"/>
    <property type="match status" value="1"/>
</dbReference>
<dbReference type="PANTHER" id="PTHR10574">
    <property type="entry name" value="NETRIN/LAMININ-RELATED"/>
    <property type="match status" value="1"/>
</dbReference>
<protein>
    <submittedName>
        <fullName evidence="17">Laminin subunit beta-4</fullName>
    </submittedName>
</protein>
<keyword evidence="4" id="KW-0732">Signal</keyword>
<dbReference type="Pfam" id="PF00053">
    <property type="entry name" value="EGF_laminin"/>
    <property type="match status" value="6"/>
</dbReference>
<keyword evidence="5" id="KW-0677">Repeat</keyword>
<evidence type="ECO:0000259" key="15">
    <source>
        <dbReference type="PROSITE" id="PS51116"/>
    </source>
</evidence>
<dbReference type="FunFam" id="2.10.25.10:FF:000135">
    <property type="entry name" value="Laminin subunit beta 4"/>
    <property type="match status" value="1"/>
</dbReference>
<proteinExistence type="predicted"/>
<comment type="caution">
    <text evidence="12">Lacks conserved residue(s) required for the propagation of feature annotation.</text>
</comment>
<evidence type="ECO:0000256" key="12">
    <source>
        <dbReference type="PROSITE-ProRule" id="PRU00460"/>
    </source>
</evidence>
<dbReference type="GO" id="GO:0005604">
    <property type="term" value="C:basement membrane"/>
    <property type="evidence" value="ECO:0007669"/>
    <property type="project" value="UniProtKB-SubCell"/>
</dbReference>
<dbReference type="Proteomes" id="UP000319801">
    <property type="component" value="Unassembled WGS sequence"/>
</dbReference>
<feature type="disulfide bond" evidence="12">
    <location>
        <begin position="760"/>
        <end position="772"/>
    </location>
</feature>
<evidence type="ECO:0000256" key="11">
    <source>
        <dbReference type="ARBA" id="ARBA00023292"/>
    </source>
</evidence>
<dbReference type="Gene3D" id="2.170.300.10">
    <property type="entry name" value="Tie2 ligand-binding domain superfamily"/>
    <property type="match status" value="1"/>
</dbReference>
<feature type="disulfide bond" evidence="12">
    <location>
        <begin position="781"/>
        <end position="790"/>
    </location>
</feature>
<keyword evidence="11 12" id="KW-0424">Laminin EGF-like domain</keyword>
<comment type="subcellular location">
    <subcellularLocation>
        <location evidence="1">Secreted</location>
        <location evidence="1">Extracellular space</location>
        <location evidence="1">Extracellular matrix</location>
        <location evidence="1">Basement membrane</location>
    </subcellularLocation>
</comment>
<feature type="domain" description="Laminin EGF-like" evidence="14">
    <location>
        <begin position="360"/>
        <end position="411"/>
    </location>
</feature>
<reference evidence="17 18" key="1">
    <citation type="journal article" date="2019" name="Genome Biol. Evol.">
        <title>Whole-Genome Sequencing of the Giant Devil Catfish, Bagarius yarrelli.</title>
        <authorList>
            <person name="Jiang W."/>
            <person name="Lv Y."/>
            <person name="Cheng L."/>
            <person name="Yang K."/>
            <person name="Chao B."/>
            <person name="Wang X."/>
            <person name="Li Y."/>
            <person name="Pan X."/>
            <person name="You X."/>
            <person name="Zhang Y."/>
            <person name="Yang J."/>
            <person name="Li J."/>
            <person name="Zhang X."/>
            <person name="Liu S."/>
            <person name="Sun C."/>
            <person name="Yang J."/>
            <person name="Shi Q."/>
        </authorList>
    </citation>
    <scope>NUCLEOTIDE SEQUENCE [LARGE SCALE GENOMIC DNA]</scope>
    <source>
        <strain evidence="17">JWS20170419001</strain>
        <tissue evidence="17">Muscle</tissue>
    </source>
</reference>
<gene>
    <name evidence="17" type="ORF">Baya_8090</name>
</gene>
<keyword evidence="2" id="KW-0964">Secreted</keyword>
<dbReference type="PROSITE" id="PS51117">
    <property type="entry name" value="LAMININ_NTER"/>
    <property type="match status" value="1"/>
</dbReference>
<dbReference type="FunFam" id="2.10.25.10:FF:000065">
    <property type="entry name" value="Laminin subunit beta 1"/>
    <property type="match status" value="1"/>
</dbReference>
<evidence type="ECO:0000256" key="9">
    <source>
        <dbReference type="ARBA" id="ARBA00023157"/>
    </source>
</evidence>
<feature type="disulfide bond" evidence="12">
    <location>
        <begin position="808"/>
        <end position="820"/>
    </location>
</feature>
<evidence type="ECO:0000259" key="14">
    <source>
        <dbReference type="PROSITE" id="PS50027"/>
    </source>
</evidence>
<name>A0A556U489_BAGYA</name>
<comment type="caution">
    <text evidence="17">The sequence shown here is derived from an EMBL/GenBank/DDBJ whole genome shotgun (WGS) entry which is preliminary data.</text>
</comment>
<feature type="disulfide bond" evidence="12">
    <location>
        <begin position="434"/>
        <end position="443"/>
    </location>
</feature>
<dbReference type="InterPro" id="IPR008211">
    <property type="entry name" value="Laminin_N"/>
</dbReference>
<keyword evidence="6" id="KW-0084">Basement membrane</keyword>
<dbReference type="EMBL" id="VCAZ01000046">
    <property type="protein sequence ID" value="TSM52328.1"/>
    <property type="molecule type" value="Genomic_DNA"/>
</dbReference>
<dbReference type="InterPro" id="IPR000742">
    <property type="entry name" value="EGF"/>
</dbReference>
<dbReference type="PRINTS" id="PR00011">
    <property type="entry name" value="EGFLAMININ"/>
</dbReference>
<dbReference type="GO" id="GO:0009888">
    <property type="term" value="P:tissue development"/>
    <property type="evidence" value="ECO:0007669"/>
    <property type="project" value="TreeGrafter"/>
</dbReference>
<feature type="domain" description="Laminin EGF-like" evidence="14">
    <location>
        <begin position="854"/>
        <end position="901"/>
    </location>
</feature>
<dbReference type="FunFam" id="2.10.25.10:FF:000209">
    <property type="entry name" value="Laminin subunit alpha 5"/>
    <property type="match status" value="1"/>
</dbReference>
<accession>A0A556U489</accession>
<dbReference type="FunFam" id="2.10.25.10:FF:000084">
    <property type="entry name" value="Laminin subunit alpha 3"/>
    <property type="match status" value="1"/>
</dbReference>
<dbReference type="PROSITE" id="PS51116">
    <property type="entry name" value="LAMININ_IVB"/>
    <property type="match status" value="1"/>
</dbReference>
<evidence type="ECO:0000256" key="5">
    <source>
        <dbReference type="ARBA" id="ARBA00022737"/>
    </source>
</evidence>
<dbReference type="SMART" id="SM00181">
    <property type="entry name" value="EGF"/>
    <property type="match status" value="5"/>
</dbReference>
<feature type="domain" description="Laminin IV type B" evidence="15">
    <location>
        <begin position="502"/>
        <end position="754"/>
    </location>
</feature>
<dbReference type="Gene3D" id="2.10.25.10">
    <property type="entry name" value="Laminin"/>
    <property type="match status" value="6"/>
</dbReference>
<dbReference type="FunFam" id="2.60.120.260:FF:000010">
    <property type="entry name" value="Laminin subunit beta 1"/>
    <property type="match status" value="1"/>
</dbReference>
<dbReference type="GO" id="GO:0007155">
    <property type="term" value="P:cell adhesion"/>
    <property type="evidence" value="ECO:0007669"/>
    <property type="project" value="UniProtKB-KW"/>
</dbReference>
<keyword evidence="8 13" id="KW-0175">Coiled coil</keyword>
<keyword evidence="7" id="KW-0130">Cell adhesion</keyword>
<dbReference type="CDD" id="cd00055">
    <property type="entry name" value="EGF_Lam"/>
    <property type="match status" value="8"/>
</dbReference>
<keyword evidence="10" id="KW-0325">Glycoprotein</keyword>
<feature type="disulfide bond" evidence="12">
    <location>
        <begin position="829"/>
        <end position="838"/>
    </location>
</feature>